<feature type="region of interest" description="Disordered" evidence="1">
    <location>
        <begin position="22"/>
        <end position="54"/>
    </location>
</feature>
<name>A0ABX7SKL6_9CAUL</name>
<keyword evidence="2" id="KW-0732">Signal</keyword>
<dbReference type="PROSITE" id="PS51257">
    <property type="entry name" value="PROKAR_LIPOPROTEIN"/>
    <property type="match status" value="1"/>
</dbReference>
<keyword evidence="4" id="KW-1185">Reference proteome</keyword>
<accession>A0ABX7SKL6</accession>
<evidence type="ECO:0000256" key="1">
    <source>
        <dbReference type="SAM" id="MobiDB-lite"/>
    </source>
</evidence>
<evidence type="ECO:0008006" key="5">
    <source>
        <dbReference type="Google" id="ProtNLM"/>
    </source>
</evidence>
<evidence type="ECO:0000256" key="2">
    <source>
        <dbReference type="SAM" id="SignalP"/>
    </source>
</evidence>
<feature type="chain" id="PRO_5046562940" description="Lipoprotein" evidence="2">
    <location>
        <begin position="23"/>
        <end position="129"/>
    </location>
</feature>
<dbReference type="Proteomes" id="UP000663942">
    <property type="component" value="Chromosome"/>
</dbReference>
<protein>
    <recommendedName>
        <fullName evidence="5">Lipoprotein</fullName>
    </recommendedName>
</protein>
<dbReference type="RefSeq" id="WP_207825272.1">
    <property type="nucleotide sequence ID" value="NZ_CP062006.1"/>
</dbReference>
<dbReference type="EMBL" id="CP062006">
    <property type="protein sequence ID" value="QTC88219.1"/>
    <property type="molecule type" value="Genomic_DNA"/>
</dbReference>
<reference evidence="3 4" key="1">
    <citation type="submission" date="2020-09" db="EMBL/GenBank/DDBJ databases">
        <title>Brevundimonas sp. LVF1 isolated from an oligotrophic pond in Goettingen, Germany.</title>
        <authorList>
            <person name="Friedrich I."/>
            <person name="Klassen A."/>
            <person name="Neubauer H."/>
            <person name="Schneider D."/>
            <person name="Hertel R."/>
            <person name="Daniel R."/>
        </authorList>
    </citation>
    <scope>NUCLEOTIDE SEQUENCE [LARGE SCALE GENOMIC DNA]</scope>
    <source>
        <strain evidence="3 4">LVF1</strain>
    </source>
</reference>
<organism evidence="3 4">
    <name type="scientific">Brevundimonas pondensis</name>
    <dbReference type="NCBI Taxonomy" id="2774189"/>
    <lineage>
        <taxon>Bacteria</taxon>
        <taxon>Pseudomonadati</taxon>
        <taxon>Pseudomonadota</taxon>
        <taxon>Alphaproteobacteria</taxon>
        <taxon>Caulobacterales</taxon>
        <taxon>Caulobacteraceae</taxon>
        <taxon>Brevundimonas</taxon>
    </lineage>
</organism>
<feature type="compositionally biased region" description="Low complexity" evidence="1">
    <location>
        <begin position="40"/>
        <end position="49"/>
    </location>
</feature>
<sequence>MKLKAVLLAAGLALAACSPAPAPEPVVPTPAEAPEPPPTMSISTSSCSSRGGQMQQVGRAQTWQCVVNYADAGKRCTDASQCEGQCEIAGNSGVAPGARAVGQCQADSNRFGCRTTVKDGKAEATLCID</sequence>
<evidence type="ECO:0000313" key="3">
    <source>
        <dbReference type="EMBL" id="QTC88219.1"/>
    </source>
</evidence>
<feature type="signal peptide" evidence="2">
    <location>
        <begin position="1"/>
        <end position="22"/>
    </location>
</feature>
<gene>
    <name evidence="3" type="ORF">IFE19_02085</name>
</gene>
<feature type="compositionally biased region" description="Pro residues" evidence="1">
    <location>
        <begin position="22"/>
        <end position="39"/>
    </location>
</feature>
<proteinExistence type="predicted"/>
<evidence type="ECO:0000313" key="4">
    <source>
        <dbReference type="Proteomes" id="UP000663942"/>
    </source>
</evidence>